<dbReference type="GO" id="GO:0005829">
    <property type="term" value="C:cytosol"/>
    <property type="evidence" value="ECO:0007669"/>
    <property type="project" value="TreeGrafter"/>
</dbReference>
<dbReference type="InterPro" id="IPR020867">
    <property type="entry name" value="THF_DH/CycHdrlase_CS"/>
</dbReference>
<dbReference type="SUPFAM" id="SSF53223">
    <property type="entry name" value="Aminoacid dehydrogenase-like, N-terminal domain"/>
    <property type="match status" value="1"/>
</dbReference>
<evidence type="ECO:0000256" key="8">
    <source>
        <dbReference type="ARBA" id="ARBA00036357"/>
    </source>
</evidence>
<dbReference type="HAMAP" id="MF_01576">
    <property type="entry name" value="THF_DHG_CYH"/>
    <property type="match status" value="1"/>
</dbReference>
<keyword evidence="3" id="KW-0554">One-carbon metabolism</keyword>
<protein>
    <submittedName>
        <fullName evidence="11">Bifunctional methylenetetrahydrofolate dehydrogenase/cyclohydrolase, mitochondrial</fullName>
    </submittedName>
</protein>
<evidence type="ECO:0000259" key="9">
    <source>
        <dbReference type="Pfam" id="PF00763"/>
    </source>
</evidence>
<dbReference type="Gene3D" id="3.40.50.720">
    <property type="entry name" value="NAD(P)-binding Rossmann-like Domain"/>
    <property type="match status" value="1"/>
</dbReference>
<proteinExistence type="evidence at transcript level"/>
<dbReference type="AlphaFoldDB" id="C1C1D0"/>
<dbReference type="GO" id="GO:0004477">
    <property type="term" value="F:methenyltetrahydrofolate cyclohydrolase activity"/>
    <property type="evidence" value="ECO:0007669"/>
    <property type="project" value="UniProtKB-EC"/>
</dbReference>
<evidence type="ECO:0000313" key="11">
    <source>
        <dbReference type="EMBL" id="ACO15083.1"/>
    </source>
</evidence>
<keyword evidence="7" id="KW-0511">Multifunctional enzyme</keyword>
<dbReference type="InterPro" id="IPR046346">
    <property type="entry name" value="Aminoacid_DH-like_N_sf"/>
</dbReference>
<evidence type="ECO:0000256" key="3">
    <source>
        <dbReference type="ARBA" id="ARBA00022563"/>
    </source>
</evidence>
<feature type="domain" description="Tetrahydrofolate dehydrogenase/cyclohydrolase NAD(P)-binding" evidence="10">
    <location>
        <begin position="144"/>
        <end position="297"/>
    </location>
</feature>
<comment type="catalytic activity">
    <reaction evidence="8">
        <text>(6R)-5,10-methenyltetrahydrofolate + H2O = (6R)-10-formyltetrahydrofolate + H(+)</text>
        <dbReference type="Rhea" id="RHEA:23700"/>
        <dbReference type="ChEBI" id="CHEBI:15377"/>
        <dbReference type="ChEBI" id="CHEBI:15378"/>
        <dbReference type="ChEBI" id="CHEBI:57455"/>
        <dbReference type="ChEBI" id="CHEBI:195366"/>
        <dbReference type="EC" id="3.5.4.9"/>
    </reaction>
</comment>
<evidence type="ECO:0000256" key="4">
    <source>
        <dbReference type="ARBA" id="ARBA00022801"/>
    </source>
</evidence>
<dbReference type="Gene3D" id="3.40.50.10860">
    <property type="entry name" value="Leucine Dehydrogenase, chain A, domain 1"/>
    <property type="match status" value="1"/>
</dbReference>
<dbReference type="InterPro" id="IPR000672">
    <property type="entry name" value="THF_DH/CycHdrlase"/>
</dbReference>
<sequence length="302" mass="32313">MASKTRIIQGKALAKKILDGLKPEVETFVTSKGYPPKLVPILVGSDPASEVYLKRKTEAAKKIGIDCTVLRFNETTTEESVISEIHKLNEDPLVHGIIVQLPLPLEIREKEVCERINTRKDVDGFGLSHLGQIIMNPLQSSLIPCTPLAVLKIIQSLELDLVGKKAVVVGRSHNVGMPIALLLAGDQIKGGLDMTTTICHRSTPSCDLEAAVKEADVVVSAVGKPGLIRGDMIKRGAVVIDVGITRVVTEDNSTKLLGDVDPLVLEDGTPDAMTPVPGGVGPCTVACLLHNTVRAAYNIDMK</sequence>
<dbReference type="InterPro" id="IPR020631">
    <property type="entry name" value="THF_DH/CycHdrlase_NAD-bd_dom"/>
</dbReference>
<keyword evidence="6" id="KW-0560">Oxidoreductase</keyword>
<keyword evidence="4 11" id="KW-0378">Hydrolase</keyword>
<organism evidence="11">
    <name type="scientific">Caligus clemensi</name>
    <name type="common">Sea louse</name>
    <dbReference type="NCBI Taxonomy" id="344056"/>
    <lineage>
        <taxon>Eukaryota</taxon>
        <taxon>Metazoa</taxon>
        <taxon>Ecdysozoa</taxon>
        <taxon>Arthropoda</taxon>
        <taxon>Crustacea</taxon>
        <taxon>Multicrustacea</taxon>
        <taxon>Hexanauplia</taxon>
        <taxon>Copepoda</taxon>
        <taxon>Siphonostomatoida</taxon>
        <taxon>Caligidae</taxon>
        <taxon>Caligus</taxon>
    </lineage>
</organism>
<evidence type="ECO:0000259" key="10">
    <source>
        <dbReference type="Pfam" id="PF02882"/>
    </source>
</evidence>
<dbReference type="Pfam" id="PF02882">
    <property type="entry name" value="THF_DHG_CYH_C"/>
    <property type="match status" value="1"/>
</dbReference>
<dbReference type="Pfam" id="PF00763">
    <property type="entry name" value="THF_DHG_CYH"/>
    <property type="match status" value="1"/>
</dbReference>
<dbReference type="EMBL" id="BT080659">
    <property type="protein sequence ID" value="ACO15083.1"/>
    <property type="molecule type" value="mRNA"/>
</dbReference>
<feature type="domain" description="Tetrahydrofolate dehydrogenase/cyclohydrolase catalytic" evidence="9">
    <location>
        <begin position="8"/>
        <end position="123"/>
    </location>
</feature>
<evidence type="ECO:0000256" key="5">
    <source>
        <dbReference type="ARBA" id="ARBA00022857"/>
    </source>
</evidence>
<evidence type="ECO:0000256" key="7">
    <source>
        <dbReference type="ARBA" id="ARBA00023268"/>
    </source>
</evidence>
<keyword evidence="5" id="KW-0521">NADP</keyword>
<dbReference type="FunFam" id="3.40.50.10860:FF:000005">
    <property type="entry name" value="C-1-tetrahydrofolate synthase, cytoplasmic, putative"/>
    <property type="match status" value="1"/>
</dbReference>
<name>C1C1D0_CALCM</name>
<accession>C1C1D0</accession>
<dbReference type="CDD" id="cd01080">
    <property type="entry name" value="NAD_bind_m-THF_DH_Cyclohyd"/>
    <property type="match status" value="1"/>
</dbReference>
<dbReference type="InterPro" id="IPR036291">
    <property type="entry name" value="NAD(P)-bd_dom_sf"/>
</dbReference>
<comment type="subunit">
    <text evidence="2">Homodimer.</text>
</comment>
<evidence type="ECO:0000256" key="2">
    <source>
        <dbReference type="ARBA" id="ARBA00011738"/>
    </source>
</evidence>
<dbReference type="PROSITE" id="PS00766">
    <property type="entry name" value="THF_DHG_CYH_1"/>
    <property type="match status" value="1"/>
</dbReference>
<dbReference type="GO" id="GO:0035999">
    <property type="term" value="P:tetrahydrofolate interconversion"/>
    <property type="evidence" value="ECO:0007669"/>
    <property type="project" value="TreeGrafter"/>
</dbReference>
<gene>
    <name evidence="11" type="primary">MTDC</name>
</gene>
<dbReference type="GO" id="GO:0004488">
    <property type="term" value="F:methylenetetrahydrofolate dehydrogenase (NADP+) activity"/>
    <property type="evidence" value="ECO:0007669"/>
    <property type="project" value="InterPro"/>
</dbReference>
<reference evidence="11" key="1">
    <citation type="submission" date="2009-03" db="EMBL/GenBank/DDBJ databases">
        <title>Caligus clemensi ESTs and full-length cDNAs.</title>
        <authorList>
            <person name="Yasuike M."/>
            <person name="von Schalburg K."/>
            <person name="Cooper G."/>
            <person name="Leong J."/>
            <person name="Jones S.R.M."/>
            <person name="Koop B.F."/>
        </authorList>
    </citation>
    <scope>NUCLEOTIDE SEQUENCE</scope>
    <source>
        <tissue evidence="11">Whole</tissue>
    </source>
</reference>
<dbReference type="SUPFAM" id="SSF51735">
    <property type="entry name" value="NAD(P)-binding Rossmann-fold domains"/>
    <property type="match status" value="1"/>
</dbReference>
<evidence type="ECO:0000256" key="1">
    <source>
        <dbReference type="ARBA" id="ARBA00004777"/>
    </source>
</evidence>
<dbReference type="PANTHER" id="PTHR48099">
    <property type="entry name" value="C-1-TETRAHYDROFOLATE SYNTHASE, CYTOPLASMIC-RELATED"/>
    <property type="match status" value="1"/>
</dbReference>
<comment type="pathway">
    <text evidence="1">One-carbon metabolism; tetrahydrofolate interconversion.</text>
</comment>
<evidence type="ECO:0000256" key="6">
    <source>
        <dbReference type="ARBA" id="ARBA00023002"/>
    </source>
</evidence>
<dbReference type="PANTHER" id="PTHR48099:SF5">
    <property type="entry name" value="C-1-TETRAHYDROFOLATE SYNTHASE, CYTOPLASMIC"/>
    <property type="match status" value="1"/>
</dbReference>
<dbReference type="InterPro" id="IPR020630">
    <property type="entry name" value="THF_DH/CycHdrlase_cat_dom"/>
</dbReference>
<dbReference type="PRINTS" id="PR00085">
    <property type="entry name" value="THFDHDRGNASE"/>
</dbReference>